<dbReference type="Gene3D" id="3.10.450.360">
    <property type="match status" value="1"/>
</dbReference>
<dbReference type="EMBL" id="MBTA01000027">
    <property type="protein sequence ID" value="RKD13800.1"/>
    <property type="molecule type" value="Genomic_DNA"/>
</dbReference>
<dbReference type="Pfam" id="PF11396">
    <property type="entry name" value="PepSY_like"/>
    <property type="match status" value="1"/>
</dbReference>
<reference evidence="2 3" key="1">
    <citation type="submission" date="2016-07" db="EMBL/GenBank/DDBJ databases">
        <title>Genome of Pelobium manganitolerans.</title>
        <authorList>
            <person name="Wu S."/>
            <person name="Wang G."/>
        </authorList>
    </citation>
    <scope>NUCLEOTIDE SEQUENCE [LARGE SCALE GENOMIC DNA]</scope>
    <source>
        <strain evidence="2 3">YS-25</strain>
    </source>
</reference>
<evidence type="ECO:0000259" key="1">
    <source>
        <dbReference type="Pfam" id="PF11396"/>
    </source>
</evidence>
<sequence length="175" mass="19673">MGKFPLSKLFTNFFQFSATILDKGLKQKFMKTLKIAAVLALAGFTTQAQDLKTSQLPAKVQGAFQKAYPQAKDVDWEMKGEYYKVEFDIGRFDHEISYDANGTAVRVEKEVAVTELPNSIASAIKKAHPDYKIDNVEATQVNGKTSYKVEIEQGLFKERKLYFDGNGKLVSDLED</sequence>
<comment type="caution">
    <text evidence="2">The sequence shown here is derived from an EMBL/GenBank/DDBJ whole genome shotgun (WGS) entry which is preliminary data.</text>
</comment>
<name>A0A419S3P2_9SPHI</name>
<evidence type="ECO:0000313" key="2">
    <source>
        <dbReference type="EMBL" id="RKD13800.1"/>
    </source>
</evidence>
<evidence type="ECO:0000313" key="3">
    <source>
        <dbReference type="Proteomes" id="UP000283433"/>
    </source>
</evidence>
<dbReference type="InterPro" id="IPR021533">
    <property type="entry name" value="PepSY-like"/>
</dbReference>
<keyword evidence="3" id="KW-1185">Reference proteome</keyword>
<organism evidence="2 3">
    <name type="scientific">Pelobium manganitolerans</name>
    <dbReference type="NCBI Taxonomy" id="1842495"/>
    <lineage>
        <taxon>Bacteria</taxon>
        <taxon>Pseudomonadati</taxon>
        <taxon>Bacteroidota</taxon>
        <taxon>Sphingobacteriia</taxon>
        <taxon>Sphingobacteriales</taxon>
        <taxon>Sphingobacteriaceae</taxon>
        <taxon>Pelobium</taxon>
    </lineage>
</organism>
<accession>A0A419S3P2</accession>
<gene>
    <name evidence="2" type="ORF">BCY91_09575</name>
</gene>
<dbReference type="SUPFAM" id="SSF160574">
    <property type="entry name" value="BT0923-like"/>
    <property type="match status" value="1"/>
</dbReference>
<dbReference type="OrthoDB" id="1121502at2"/>
<protein>
    <recommendedName>
        <fullName evidence="1">Putative beta-lactamase-inhibitor-like PepSY-like domain-containing protein</fullName>
    </recommendedName>
</protein>
<feature type="domain" description="Putative beta-lactamase-inhibitor-like PepSY-like" evidence="1">
    <location>
        <begin position="81"/>
        <end position="170"/>
    </location>
</feature>
<dbReference type="Proteomes" id="UP000283433">
    <property type="component" value="Unassembled WGS sequence"/>
</dbReference>
<dbReference type="AlphaFoldDB" id="A0A419S3P2"/>
<proteinExistence type="predicted"/>